<dbReference type="Pfam" id="PF02837">
    <property type="entry name" value="Glyco_hydro_2_N"/>
    <property type="match status" value="1"/>
</dbReference>
<evidence type="ECO:0000256" key="4">
    <source>
        <dbReference type="SAM" id="SignalP"/>
    </source>
</evidence>
<evidence type="ECO:0000313" key="6">
    <source>
        <dbReference type="EMBL" id="MBK1881044.1"/>
    </source>
</evidence>
<gene>
    <name evidence="6" type="ORF">JIN85_01380</name>
</gene>
<dbReference type="EMBL" id="JAENIJ010000002">
    <property type="protein sequence ID" value="MBK1881044.1"/>
    <property type="molecule type" value="Genomic_DNA"/>
</dbReference>
<dbReference type="Pfam" id="PF13385">
    <property type="entry name" value="Laminin_G_3"/>
    <property type="match status" value="1"/>
</dbReference>
<dbReference type="InterPro" id="IPR036116">
    <property type="entry name" value="FN3_sf"/>
</dbReference>
<reference evidence="6" key="1">
    <citation type="submission" date="2021-01" db="EMBL/GenBank/DDBJ databases">
        <title>Modified the classification status of verrucomicrobia.</title>
        <authorList>
            <person name="Feng X."/>
        </authorList>
    </citation>
    <scope>NUCLEOTIDE SEQUENCE</scope>
    <source>
        <strain evidence="6">KCTC 22041</strain>
    </source>
</reference>
<dbReference type="SUPFAM" id="SSF49899">
    <property type="entry name" value="Concanavalin A-like lectins/glucanases"/>
    <property type="match status" value="1"/>
</dbReference>
<dbReference type="InterPro" id="IPR013320">
    <property type="entry name" value="ConA-like_dom_sf"/>
</dbReference>
<dbReference type="InterPro" id="IPR006103">
    <property type="entry name" value="Glyco_hydro_2_cat"/>
</dbReference>
<organism evidence="6 7">
    <name type="scientific">Luteolibacter pohnpeiensis</name>
    <dbReference type="NCBI Taxonomy" id="454153"/>
    <lineage>
        <taxon>Bacteria</taxon>
        <taxon>Pseudomonadati</taxon>
        <taxon>Verrucomicrobiota</taxon>
        <taxon>Verrucomicrobiia</taxon>
        <taxon>Verrucomicrobiales</taxon>
        <taxon>Verrucomicrobiaceae</taxon>
        <taxon>Luteolibacter</taxon>
    </lineage>
</organism>
<dbReference type="InterPro" id="IPR017853">
    <property type="entry name" value="GH"/>
</dbReference>
<comment type="similarity">
    <text evidence="1">Belongs to the glycosyl hydrolase 2 family.</text>
</comment>
<dbReference type="Pfam" id="PF00703">
    <property type="entry name" value="Glyco_hydro_2"/>
    <property type="match status" value="1"/>
</dbReference>
<dbReference type="Gene3D" id="2.60.120.260">
    <property type="entry name" value="Galactose-binding domain-like"/>
    <property type="match status" value="2"/>
</dbReference>
<dbReference type="Gene3D" id="2.60.40.10">
    <property type="entry name" value="Immunoglobulins"/>
    <property type="match status" value="3"/>
</dbReference>
<dbReference type="RefSeq" id="WP_200266854.1">
    <property type="nucleotide sequence ID" value="NZ_JAENIJ010000002.1"/>
</dbReference>
<dbReference type="SUPFAM" id="SSF49303">
    <property type="entry name" value="beta-Galactosidase/glucuronidase domain"/>
    <property type="match status" value="1"/>
</dbReference>
<dbReference type="GO" id="GO:0005975">
    <property type="term" value="P:carbohydrate metabolic process"/>
    <property type="evidence" value="ECO:0007669"/>
    <property type="project" value="InterPro"/>
</dbReference>
<keyword evidence="4" id="KW-0732">Signal</keyword>
<evidence type="ECO:0000259" key="5">
    <source>
        <dbReference type="PROSITE" id="PS50853"/>
    </source>
</evidence>
<accession>A0A934VV04</accession>
<keyword evidence="7" id="KW-1185">Reference proteome</keyword>
<evidence type="ECO:0000313" key="7">
    <source>
        <dbReference type="Proteomes" id="UP000603141"/>
    </source>
</evidence>
<keyword evidence="3" id="KW-0326">Glycosidase</keyword>
<dbReference type="SUPFAM" id="SSF49265">
    <property type="entry name" value="Fibronectin type III"/>
    <property type="match status" value="2"/>
</dbReference>
<evidence type="ECO:0000256" key="1">
    <source>
        <dbReference type="ARBA" id="ARBA00007401"/>
    </source>
</evidence>
<name>A0A934VV04_9BACT</name>
<dbReference type="Gene3D" id="2.60.120.200">
    <property type="match status" value="1"/>
</dbReference>
<keyword evidence="2" id="KW-0378">Hydrolase</keyword>
<protein>
    <recommendedName>
        <fullName evidence="5">Fibronectin type-III domain-containing protein</fullName>
    </recommendedName>
</protein>
<feature type="chain" id="PRO_5037438783" description="Fibronectin type-III domain-containing protein" evidence="4">
    <location>
        <begin position="29"/>
        <end position="1248"/>
    </location>
</feature>
<dbReference type="CDD" id="cd00063">
    <property type="entry name" value="FN3"/>
    <property type="match status" value="1"/>
</dbReference>
<dbReference type="InterPro" id="IPR036156">
    <property type="entry name" value="Beta-gal/glucu_dom_sf"/>
</dbReference>
<dbReference type="InterPro" id="IPR006102">
    <property type="entry name" value="Ig-like_GH2"/>
</dbReference>
<dbReference type="GO" id="GO:0004553">
    <property type="term" value="F:hydrolase activity, hydrolyzing O-glycosyl compounds"/>
    <property type="evidence" value="ECO:0007669"/>
    <property type="project" value="InterPro"/>
</dbReference>
<dbReference type="InterPro" id="IPR008979">
    <property type="entry name" value="Galactose-bd-like_sf"/>
</dbReference>
<dbReference type="Pfam" id="PF02836">
    <property type="entry name" value="Glyco_hydro_2_C"/>
    <property type="match status" value="1"/>
</dbReference>
<dbReference type="AlphaFoldDB" id="A0A934VV04"/>
<dbReference type="SUPFAM" id="SSF51445">
    <property type="entry name" value="(Trans)glycosidases"/>
    <property type="match status" value="1"/>
</dbReference>
<proteinExistence type="inferred from homology"/>
<dbReference type="SUPFAM" id="SSF49785">
    <property type="entry name" value="Galactose-binding domain-like"/>
    <property type="match status" value="2"/>
</dbReference>
<dbReference type="InterPro" id="IPR051913">
    <property type="entry name" value="GH2_Domain-Containing"/>
</dbReference>
<feature type="domain" description="Fibronectin type-III" evidence="5">
    <location>
        <begin position="763"/>
        <end position="855"/>
    </location>
</feature>
<dbReference type="Gene3D" id="3.20.20.80">
    <property type="entry name" value="Glycosidases"/>
    <property type="match status" value="1"/>
</dbReference>
<dbReference type="PROSITE" id="PS50853">
    <property type="entry name" value="FN3"/>
    <property type="match status" value="2"/>
</dbReference>
<evidence type="ECO:0000256" key="2">
    <source>
        <dbReference type="ARBA" id="ARBA00022801"/>
    </source>
</evidence>
<feature type="domain" description="Fibronectin type-III" evidence="5">
    <location>
        <begin position="1089"/>
        <end position="1179"/>
    </location>
</feature>
<dbReference type="InterPro" id="IPR013783">
    <property type="entry name" value="Ig-like_fold"/>
</dbReference>
<comment type="caution">
    <text evidence="6">The sequence shown here is derived from an EMBL/GenBank/DDBJ whole genome shotgun (WGS) entry which is preliminary data.</text>
</comment>
<dbReference type="SMART" id="SM00060">
    <property type="entry name" value="FN3"/>
    <property type="match status" value="2"/>
</dbReference>
<sequence length="1248" mass="135675">MNRITHLMQYMARTVGGVLPLLPLLAFAQTSSNWQPGHATIMSPWAQLVDPASPLPEYPRPQLERSDWLNLNGIWQFESGAAGDATPTGQTLDGQILVPFPIESALSGVQESFPRSWYRRTFEVPQNWEGQRIQLHLDAVDWESEVFVNGVSLGVHRGGYDRTTYDITPYLNGDGPQELIVRVYDPTDNYGQPRGKQTTSPGGIMYTSASGIWQTVWLEPVPETHIEDLKLVPDVDQSRLQVTANVPAAVEGMEVTVTAWVDGVSVASATGTANTVIDLPITDPHLWSPDDPFLYELQVSLHDGSGEIDSVGSYFGMRKISLGESDGFQKMLLNDEFVFQYGPLDQGYWPDGNYTAPTDLALKADIEQSKILGFNMIRKHIKVEPDRWYYWADKLGIMVWQDMPSANSYTTVSVPVDEPQFESELTTMVENHWNHPSIVSWVVFNEGQGQHNTPELVSMVEDLDPSRLVNEASGWNLYGSGSIKDWHTYPNPGFPVSETQAVVCGEFGGVGLGVEGHTWADGWGYVDAADGDELASIFERMSSHITGFVSDHGLSGAVYTEITDVEIELNGFLTYDRKVRKVDADRIRAAVLGASATRTITDVVPNSRNSGVTWQYSTSQPQASWTQTGFDDSTWNSGPGGFGAGDPYNLEDYTRTTWSTSDIWMRTHFNPGDLAEEEIAELQFTAFFDDNVEIYINGVLAADVDGFLVDYGLLEISPEARAAIIPNGDNVLAVHCQQLSGGQFVDVGLARVQTDLVVPQRPTPTAPQDFVTASGVDGATLGWASSPGATHYLIKRASTPGGPYEDLDFTTPVNAVVDPEVVDGETYYYRVAAANADATSADSEEIAVMVSIPQGPVPELVTWFRADEFSDLADGSELESWTDLSGFGRDAVQANAGRQPSLATSQINGLPVVHFNASESDYLEFESPVSEDFTIYCVFRSNQGIGTGSGYWTGAGLVSGEMPNSVDDFGMSLRADGTLLAGTGRPDVTLTSAKGFNDGQPHIAIFQRTRDTGLIELYVDGVLQDSGTAGRQLLSSPSMLTLGAHPTLENFFTGDIAEVRIFEGVVDEANRSALNSALAYKWGMGPAVAPRVPTNLAISMGDDSTTLTWTPVVEALTYTIERSTSADGPFTTVASDLIGTSFTDPAVSPGSAWFYRITAVSEAGPGSPSAVASVSAPMADLTVVSDTTSVTLSWPVWAADWILEQNDDLDSSWQEVEDAASTVGDRFELTLPIQQNAQFFRLRAPDQD</sequence>
<dbReference type="InterPro" id="IPR006104">
    <property type="entry name" value="Glyco_hydro_2_N"/>
</dbReference>
<dbReference type="InterPro" id="IPR003961">
    <property type="entry name" value="FN3_dom"/>
</dbReference>
<feature type="signal peptide" evidence="4">
    <location>
        <begin position="1"/>
        <end position="28"/>
    </location>
</feature>
<dbReference type="PANTHER" id="PTHR42732:SF2">
    <property type="entry name" value="BETA-MANNOSIDASE"/>
    <property type="match status" value="1"/>
</dbReference>
<evidence type="ECO:0000256" key="3">
    <source>
        <dbReference type="ARBA" id="ARBA00023295"/>
    </source>
</evidence>
<dbReference type="PANTHER" id="PTHR42732">
    <property type="entry name" value="BETA-GALACTOSIDASE"/>
    <property type="match status" value="1"/>
</dbReference>
<dbReference type="Proteomes" id="UP000603141">
    <property type="component" value="Unassembled WGS sequence"/>
</dbReference>